<feature type="region of interest" description="Disordered" evidence="1">
    <location>
        <begin position="1"/>
        <end position="139"/>
    </location>
</feature>
<dbReference type="EMBL" id="CATKSN020000615">
    <property type="protein sequence ID" value="CAI9150000.1"/>
    <property type="molecule type" value="Genomic_DNA"/>
</dbReference>
<evidence type="ECO:0000313" key="2">
    <source>
        <dbReference type="EMBL" id="CAI9150000.1"/>
    </source>
</evidence>
<feature type="compositionally biased region" description="Basic residues" evidence="1">
    <location>
        <begin position="71"/>
        <end position="86"/>
    </location>
</feature>
<feature type="compositionally biased region" description="Low complexity" evidence="1">
    <location>
        <begin position="1"/>
        <end position="20"/>
    </location>
</feature>
<comment type="caution">
    <text evidence="2">The sequence shown here is derived from an EMBL/GenBank/DDBJ whole genome shotgun (WGS) entry which is preliminary data.</text>
</comment>
<dbReference type="Proteomes" id="UP001176941">
    <property type="component" value="Unassembled WGS sequence"/>
</dbReference>
<gene>
    <name evidence="2" type="ORF">MRATA1EN1_LOCUS31618</name>
</gene>
<protein>
    <submittedName>
        <fullName evidence="2">Uncharacterized protein</fullName>
    </submittedName>
</protein>
<accession>A0ABN8XKP1</accession>
<reference evidence="2" key="1">
    <citation type="submission" date="2023-04" db="EMBL/GenBank/DDBJ databases">
        <authorList>
            <consortium name="ELIXIR-Norway"/>
        </authorList>
    </citation>
    <scope>NUCLEOTIDE SEQUENCE [LARGE SCALE GENOMIC DNA]</scope>
</reference>
<proteinExistence type="predicted"/>
<organism evidence="2 3">
    <name type="scientific">Rangifer tarandus platyrhynchus</name>
    <name type="common">Svalbard reindeer</name>
    <dbReference type="NCBI Taxonomy" id="3082113"/>
    <lineage>
        <taxon>Eukaryota</taxon>
        <taxon>Metazoa</taxon>
        <taxon>Chordata</taxon>
        <taxon>Craniata</taxon>
        <taxon>Vertebrata</taxon>
        <taxon>Euteleostomi</taxon>
        <taxon>Mammalia</taxon>
        <taxon>Eutheria</taxon>
        <taxon>Laurasiatheria</taxon>
        <taxon>Artiodactyla</taxon>
        <taxon>Ruminantia</taxon>
        <taxon>Pecora</taxon>
        <taxon>Cervidae</taxon>
        <taxon>Odocoileinae</taxon>
        <taxon>Rangifer</taxon>
    </lineage>
</organism>
<keyword evidence="3" id="KW-1185">Reference proteome</keyword>
<feature type="compositionally biased region" description="Low complexity" evidence="1">
    <location>
        <begin position="117"/>
        <end position="133"/>
    </location>
</feature>
<evidence type="ECO:0000256" key="1">
    <source>
        <dbReference type="SAM" id="MobiDB-lite"/>
    </source>
</evidence>
<name>A0ABN8XKP1_RANTA</name>
<feature type="compositionally biased region" description="Low complexity" evidence="1">
    <location>
        <begin position="53"/>
        <end position="70"/>
    </location>
</feature>
<sequence>MAAGLEAAAEQEGWWPDGLASGRGAGGAAGAVTAPCARRPSPQETGAPRPRPGRVLVLRSRHAAPAAASAPHHRRRLRERGLRGGRRPPLGHAGPARETRRLGHRRLSVPGGRLGRRSSAGRVGATRSARSARTPSFLS</sequence>
<evidence type="ECO:0000313" key="3">
    <source>
        <dbReference type="Proteomes" id="UP001176941"/>
    </source>
</evidence>